<accession>A0A6J4N4I4</accession>
<dbReference type="PROSITE" id="PS51257">
    <property type="entry name" value="PROKAR_LIPOPROTEIN"/>
    <property type="match status" value="1"/>
</dbReference>
<evidence type="ECO:0000256" key="1">
    <source>
        <dbReference type="SAM" id="MobiDB-lite"/>
    </source>
</evidence>
<evidence type="ECO:0000259" key="2">
    <source>
        <dbReference type="Pfam" id="PF00144"/>
    </source>
</evidence>
<dbReference type="EMBL" id="CADCTV010001017">
    <property type="protein sequence ID" value="CAA9374026.1"/>
    <property type="molecule type" value="Genomic_DNA"/>
</dbReference>
<dbReference type="Pfam" id="PF00144">
    <property type="entry name" value="Beta-lactamase"/>
    <property type="match status" value="1"/>
</dbReference>
<feature type="region of interest" description="Disordered" evidence="1">
    <location>
        <begin position="40"/>
        <end position="72"/>
    </location>
</feature>
<gene>
    <name evidence="3" type="ORF">AVDCRST_MAG89-4839</name>
</gene>
<sequence>MTEHETRLYPRNGMRRAGLLALALVLAACGPRGAEQPVREAKAAQVEAAPDLPARPGEAGAAPSGHVLDGERVPTRGLDTARVARAYARASALPRLRCMLVARHGEILRERCSRGPAASQPANVKSVSKSIVSALVGIAIAQGRLRGPDQPIAPFFAEELRGDADPRKGRITVGHLLSMQSGLERTSGPGYGRWVASRDWVRYAVTRPMVEEPGARMLYSTGNTHLLSALLTEATGSSTLAYARERL</sequence>
<protein>
    <submittedName>
        <fullName evidence="3">Beta-lactamase class C-like and penicillin binding proteins (PBPs) superfamily</fullName>
    </submittedName>
</protein>
<dbReference type="SUPFAM" id="SSF56601">
    <property type="entry name" value="beta-lactamase/transpeptidase-like"/>
    <property type="match status" value="1"/>
</dbReference>
<dbReference type="Gene3D" id="3.40.710.10">
    <property type="entry name" value="DD-peptidase/beta-lactamase superfamily"/>
    <property type="match status" value="1"/>
</dbReference>
<reference evidence="3" key="1">
    <citation type="submission" date="2020-02" db="EMBL/GenBank/DDBJ databases">
        <authorList>
            <person name="Meier V. D."/>
        </authorList>
    </citation>
    <scope>NUCLEOTIDE SEQUENCE</scope>
    <source>
        <strain evidence="3">AVDCRST_MAG89</strain>
    </source>
</reference>
<feature type="non-terminal residue" evidence="3">
    <location>
        <position position="247"/>
    </location>
</feature>
<feature type="domain" description="Beta-lactamase-related" evidence="2">
    <location>
        <begin position="121"/>
        <end position="246"/>
    </location>
</feature>
<dbReference type="InterPro" id="IPR050789">
    <property type="entry name" value="Diverse_Enzym_Activities"/>
</dbReference>
<dbReference type="InterPro" id="IPR012338">
    <property type="entry name" value="Beta-lactam/transpept-like"/>
</dbReference>
<name>A0A6J4N4I4_9BACT</name>
<evidence type="ECO:0000313" key="3">
    <source>
        <dbReference type="EMBL" id="CAA9374026.1"/>
    </source>
</evidence>
<dbReference type="InterPro" id="IPR001466">
    <property type="entry name" value="Beta-lactam-related"/>
</dbReference>
<proteinExistence type="predicted"/>
<dbReference type="PANTHER" id="PTHR43283">
    <property type="entry name" value="BETA-LACTAMASE-RELATED"/>
    <property type="match status" value="1"/>
</dbReference>
<dbReference type="PANTHER" id="PTHR43283:SF7">
    <property type="entry name" value="BETA-LACTAMASE-RELATED DOMAIN-CONTAINING PROTEIN"/>
    <property type="match status" value="1"/>
</dbReference>
<dbReference type="AlphaFoldDB" id="A0A6J4N4I4"/>
<organism evidence="3">
    <name type="scientific">uncultured Gemmatimonadota bacterium</name>
    <dbReference type="NCBI Taxonomy" id="203437"/>
    <lineage>
        <taxon>Bacteria</taxon>
        <taxon>Pseudomonadati</taxon>
        <taxon>Gemmatimonadota</taxon>
        <taxon>environmental samples</taxon>
    </lineage>
</organism>